<reference evidence="6 7" key="1">
    <citation type="submission" date="2019-05" db="EMBL/GenBank/DDBJ databases">
        <title>Mikania micrantha, genome provides insights into the molecular mechanism of rapid growth.</title>
        <authorList>
            <person name="Liu B."/>
        </authorList>
    </citation>
    <scope>NUCLEOTIDE SEQUENCE [LARGE SCALE GENOMIC DNA]</scope>
    <source>
        <strain evidence="6">NLD-2019</strain>
        <tissue evidence="6">Leaf</tissue>
    </source>
</reference>
<proteinExistence type="predicted"/>
<dbReference type="PANTHER" id="PTHR42913:SF4">
    <property type="entry name" value="ALTERNATIVE NAD(P)H-UBIQUINONE OXIDOREDUCTASE C1, CHLOROPLASTIC_MITOCHONDRIAL"/>
    <property type="match status" value="1"/>
</dbReference>
<feature type="domain" description="FAD/NAD(P)-binding" evidence="5">
    <location>
        <begin position="4"/>
        <end position="215"/>
    </location>
</feature>
<evidence type="ECO:0000256" key="4">
    <source>
        <dbReference type="ARBA" id="ARBA00023002"/>
    </source>
</evidence>
<dbReference type="Proteomes" id="UP000326396">
    <property type="component" value="Linkage Group LG2"/>
</dbReference>
<dbReference type="AlphaFoldDB" id="A0A5N6NHD0"/>
<organism evidence="6 7">
    <name type="scientific">Mikania micrantha</name>
    <name type="common">bitter vine</name>
    <dbReference type="NCBI Taxonomy" id="192012"/>
    <lineage>
        <taxon>Eukaryota</taxon>
        <taxon>Viridiplantae</taxon>
        <taxon>Streptophyta</taxon>
        <taxon>Embryophyta</taxon>
        <taxon>Tracheophyta</taxon>
        <taxon>Spermatophyta</taxon>
        <taxon>Magnoliopsida</taxon>
        <taxon>eudicotyledons</taxon>
        <taxon>Gunneridae</taxon>
        <taxon>Pentapetalae</taxon>
        <taxon>asterids</taxon>
        <taxon>campanulids</taxon>
        <taxon>Asterales</taxon>
        <taxon>Asteraceae</taxon>
        <taxon>Asteroideae</taxon>
        <taxon>Heliantheae alliance</taxon>
        <taxon>Eupatorieae</taxon>
        <taxon>Mikania</taxon>
    </lineage>
</organism>
<keyword evidence="2" id="KW-0285">Flavoprotein</keyword>
<dbReference type="GO" id="GO:0042372">
    <property type="term" value="P:phylloquinone biosynthetic process"/>
    <property type="evidence" value="ECO:0007669"/>
    <property type="project" value="TreeGrafter"/>
</dbReference>
<name>A0A5N6NHD0_9ASTR</name>
<accession>A0A5N6NHD0</accession>
<evidence type="ECO:0000256" key="1">
    <source>
        <dbReference type="ARBA" id="ARBA00001974"/>
    </source>
</evidence>
<comment type="cofactor">
    <cofactor evidence="1">
        <name>FAD</name>
        <dbReference type="ChEBI" id="CHEBI:57692"/>
    </cofactor>
</comment>
<sequence>MIARLLLSLGAEPKLDFIPGAVEFALPFSTLDDALKVNDKLTKLERVNFVKANPIRVVVGLGYSGVELAATVSEILKGKGIVQAISVDSSILPTAPTGNKEAALKVLKSRKVELLLGYFVCRIRKSADFTSFVYQSNAAAKEADLVLWTVGNKPLLPQLEPSGWPFELPVTGRGQAETDETLQVKGYPCIFVVGDSSALRDPKGKMLPATAQVAFQ</sequence>
<dbReference type="InterPro" id="IPR023753">
    <property type="entry name" value="FAD/NAD-binding_dom"/>
</dbReference>
<keyword evidence="7" id="KW-1185">Reference proteome</keyword>
<evidence type="ECO:0000259" key="5">
    <source>
        <dbReference type="Pfam" id="PF07992"/>
    </source>
</evidence>
<dbReference type="PANTHER" id="PTHR42913">
    <property type="entry name" value="APOPTOSIS-INDUCING FACTOR 1"/>
    <property type="match status" value="1"/>
</dbReference>
<dbReference type="GO" id="GO:0003955">
    <property type="term" value="F:NAD(P)H dehydrogenase (quinone) activity"/>
    <property type="evidence" value="ECO:0007669"/>
    <property type="project" value="TreeGrafter"/>
</dbReference>
<keyword evidence="4" id="KW-0560">Oxidoreductase</keyword>
<dbReference type="GO" id="GO:0019646">
    <property type="term" value="P:aerobic electron transport chain"/>
    <property type="evidence" value="ECO:0007669"/>
    <property type="project" value="TreeGrafter"/>
</dbReference>
<keyword evidence="3" id="KW-0274">FAD</keyword>
<dbReference type="OrthoDB" id="5376590at2759"/>
<dbReference type="GO" id="GO:0009507">
    <property type="term" value="C:chloroplast"/>
    <property type="evidence" value="ECO:0007669"/>
    <property type="project" value="TreeGrafter"/>
</dbReference>
<dbReference type="Gene3D" id="3.50.50.100">
    <property type="match status" value="1"/>
</dbReference>
<comment type="caution">
    <text evidence="6">The sequence shown here is derived from an EMBL/GenBank/DDBJ whole genome shotgun (WGS) entry which is preliminary data.</text>
</comment>
<evidence type="ECO:0000256" key="2">
    <source>
        <dbReference type="ARBA" id="ARBA00022630"/>
    </source>
</evidence>
<evidence type="ECO:0000313" key="6">
    <source>
        <dbReference type="EMBL" id="KAD4586653.1"/>
    </source>
</evidence>
<dbReference type="EMBL" id="SZYD01000012">
    <property type="protein sequence ID" value="KAD4586653.1"/>
    <property type="molecule type" value="Genomic_DNA"/>
</dbReference>
<evidence type="ECO:0000313" key="7">
    <source>
        <dbReference type="Proteomes" id="UP000326396"/>
    </source>
</evidence>
<evidence type="ECO:0000256" key="3">
    <source>
        <dbReference type="ARBA" id="ARBA00022827"/>
    </source>
</evidence>
<dbReference type="Pfam" id="PF07992">
    <property type="entry name" value="Pyr_redox_2"/>
    <property type="match status" value="1"/>
</dbReference>
<gene>
    <name evidence="6" type="ORF">E3N88_24254</name>
</gene>
<dbReference type="InterPro" id="IPR051169">
    <property type="entry name" value="NADH-Q_oxidoreductase"/>
</dbReference>
<protein>
    <recommendedName>
        <fullName evidence="5">FAD/NAD(P)-binding domain-containing protein</fullName>
    </recommendedName>
</protein>
<dbReference type="SUPFAM" id="SSF51905">
    <property type="entry name" value="FAD/NAD(P)-binding domain"/>
    <property type="match status" value="1"/>
</dbReference>
<dbReference type="InterPro" id="IPR036188">
    <property type="entry name" value="FAD/NAD-bd_sf"/>
</dbReference>